<dbReference type="InterPro" id="IPR036928">
    <property type="entry name" value="AS_sf"/>
</dbReference>
<proteinExistence type="inferred from homology"/>
<comment type="caution">
    <text evidence="3">The sequence shown here is derived from an EMBL/GenBank/DDBJ whole genome shotgun (WGS) entry which is preliminary data.</text>
</comment>
<feature type="domain" description="Amidase" evidence="2">
    <location>
        <begin position="40"/>
        <end position="458"/>
    </location>
</feature>
<sequence>MSTDAAPATRVHAFRDDALGDLDATGVADRIRTGEITANEAVDAAIERVQVVDPQLHALMYDDYERARERAARSISSGEFAGVPMVFKDNIPVGGMPMTEGSLAFPKDPQPKDGAVAAQFRATGMIPVGTSTMPEFGWTCSTETRQFTTRNPWNTGFSAGGSSGGSAALVASGAIPIAHGNDGGGSIRIPAAMCGLVGLKPTRGRLRTNEGSATMPVRIVADSVLARSVRDVARFYVAAERQHHNRRVRALGDPQAPLHRRLRVGMLLDAPFASATDAPTRAAVEAFARTLESFGHIVEPFDLKVPQTFVDDFSRYWQLLAMLASYGGKLLFDKGFDNSKVEPLTAYLAKEGLLNVWRSPAYIARLGLMSAFSRRMFHGGPDLVLTPVLTKVTPQLGYLGPELPGEEHFRRLVDLVGFTPLQNATGSPAISLPYAATDSGLPIGVMLTADHGHESLLLQVAAQVEHAHPWARIQD</sequence>
<evidence type="ECO:0000259" key="2">
    <source>
        <dbReference type="Pfam" id="PF01425"/>
    </source>
</evidence>
<dbReference type="RefSeq" id="WP_145229397.1">
    <property type="nucleotide sequence ID" value="NZ_VIVQ01000002.1"/>
</dbReference>
<dbReference type="InterPro" id="IPR023631">
    <property type="entry name" value="Amidase_dom"/>
</dbReference>
<dbReference type="OrthoDB" id="182039at2"/>
<accession>A0A561E499</accession>
<protein>
    <submittedName>
        <fullName evidence="3">Amidase</fullName>
    </submittedName>
</protein>
<dbReference type="PROSITE" id="PS00571">
    <property type="entry name" value="AMIDASES"/>
    <property type="match status" value="1"/>
</dbReference>
<dbReference type="InterPro" id="IPR020556">
    <property type="entry name" value="Amidase_CS"/>
</dbReference>
<reference evidence="3 4" key="1">
    <citation type="submission" date="2019-06" db="EMBL/GenBank/DDBJ databases">
        <title>Sequencing the genomes of 1000 actinobacteria strains.</title>
        <authorList>
            <person name="Klenk H.-P."/>
        </authorList>
    </citation>
    <scope>NUCLEOTIDE SEQUENCE [LARGE SCALE GENOMIC DNA]</scope>
    <source>
        <strain evidence="3 4">DSM 19560</strain>
    </source>
</reference>
<dbReference type="Pfam" id="PF01425">
    <property type="entry name" value="Amidase"/>
    <property type="match status" value="1"/>
</dbReference>
<dbReference type="GO" id="GO:0003824">
    <property type="term" value="F:catalytic activity"/>
    <property type="evidence" value="ECO:0007669"/>
    <property type="project" value="InterPro"/>
</dbReference>
<dbReference type="EMBL" id="VIVQ01000002">
    <property type="protein sequence ID" value="TWE10438.1"/>
    <property type="molecule type" value="Genomic_DNA"/>
</dbReference>
<dbReference type="Proteomes" id="UP000318297">
    <property type="component" value="Unassembled WGS sequence"/>
</dbReference>
<organism evidence="3 4">
    <name type="scientific">Rudaeicoccus suwonensis</name>
    <dbReference type="NCBI Taxonomy" id="657409"/>
    <lineage>
        <taxon>Bacteria</taxon>
        <taxon>Bacillati</taxon>
        <taxon>Actinomycetota</taxon>
        <taxon>Actinomycetes</taxon>
        <taxon>Micrococcales</taxon>
        <taxon>Dermacoccaceae</taxon>
        <taxon>Rudaeicoccus</taxon>
    </lineage>
</organism>
<name>A0A561E499_9MICO</name>
<gene>
    <name evidence="3" type="ORF">BKA23_2799</name>
</gene>
<keyword evidence="4" id="KW-1185">Reference proteome</keyword>
<dbReference type="PANTHER" id="PTHR11895:SF7">
    <property type="entry name" value="GLUTAMYL-TRNA(GLN) AMIDOTRANSFERASE SUBUNIT A, MITOCHONDRIAL"/>
    <property type="match status" value="1"/>
</dbReference>
<dbReference type="InterPro" id="IPR000120">
    <property type="entry name" value="Amidase"/>
</dbReference>
<dbReference type="Gene3D" id="3.90.1300.10">
    <property type="entry name" value="Amidase signature (AS) domain"/>
    <property type="match status" value="1"/>
</dbReference>
<evidence type="ECO:0000256" key="1">
    <source>
        <dbReference type="ARBA" id="ARBA00009199"/>
    </source>
</evidence>
<evidence type="ECO:0000313" key="3">
    <source>
        <dbReference type="EMBL" id="TWE10438.1"/>
    </source>
</evidence>
<dbReference type="PANTHER" id="PTHR11895">
    <property type="entry name" value="TRANSAMIDASE"/>
    <property type="match status" value="1"/>
</dbReference>
<comment type="similarity">
    <text evidence="1">Belongs to the amidase family.</text>
</comment>
<dbReference type="NCBIfam" id="NF005899">
    <property type="entry name" value="PRK07869.1"/>
    <property type="match status" value="1"/>
</dbReference>
<evidence type="ECO:0000313" key="4">
    <source>
        <dbReference type="Proteomes" id="UP000318297"/>
    </source>
</evidence>
<dbReference type="SUPFAM" id="SSF75304">
    <property type="entry name" value="Amidase signature (AS) enzymes"/>
    <property type="match status" value="1"/>
</dbReference>
<dbReference type="AlphaFoldDB" id="A0A561E499"/>